<dbReference type="PROSITE" id="PS00086">
    <property type="entry name" value="CYTOCHROME_P450"/>
    <property type="match status" value="1"/>
</dbReference>
<dbReference type="Pfam" id="PF00067">
    <property type="entry name" value="p450"/>
    <property type="match status" value="1"/>
</dbReference>
<dbReference type="Gene3D" id="1.10.630.10">
    <property type="entry name" value="Cytochrome P450"/>
    <property type="match status" value="1"/>
</dbReference>
<keyword evidence="10" id="KW-0812">Transmembrane</keyword>
<comment type="similarity">
    <text evidence="2 9">Belongs to the cytochrome P450 family.</text>
</comment>
<accession>A0A9D4Y914</accession>
<dbReference type="GO" id="GO:0004497">
    <property type="term" value="F:monooxygenase activity"/>
    <property type="evidence" value="ECO:0007669"/>
    <property type="project" value="UniProtKB-KW"/>
</dbReference>
<dbReference type="PANTHER" id="PTHR47955">
    <property type="entry name" value="CYTOCHROME P450 FAMILY 71 PROTEIN"/>
    <property type="match status" value="1"/>
</dbReference>
<proteinExistence type="inferred from homology"/>
<dbReference type="PRINTS" id="PR00385">
    <property type="entry name" value="P450"/>
</dbReference>
<dbReference type="InterPro" id="IPR017972">
    <property type="entry name" value="Cyt_P450_CS"/>
</dbReference>
<evidence type="ECO:0000256" key="10">
    <source>
        <dbReference type="SAM" id="Phobius"/>
    </source>
</evidence>
<dbReference type="InterPro" id="IPR036396">
    <property type="entry name" value="Cyt_P450_sf"/>
</dbReference>
<feature type="transmembrane region" description="Helical" evidence="10">
    <location>
        <begin position="12"/>
        <end position="30"/>
    </location>
</feature>
<comment type="caution">
    <text evidence="11">The sequence shown here is derived from an EMBL/GenBank/DDBJ whole genome shotgun (WGS) entry which is preliminary data.</text>
</comment>
<gene>
    <name evidence="11" type="ORF">KIW84_020218</name>
</gene>
<dbReference type="PANTHER" id="PTHR47955:SF8">
    <property type="entry name" value="CYTOCHROME P450 71D11-LIKE"/>
    <property type="match status" value="1"/>
</dbReference>
<dbReference type="Gramene" id="Psat02G0021800-T1">
    <property type="protein sequence ID" value="KAI5432825.1"/>
    <property type="gene ID" value="KIW84_020218"/>
</dbReference>
<dbReference type="InterPro" id="IPR002401">
    <property type="entry name" value="Cyt_P450_E_grp-I"/>
</dbReference>
<sequence>NLAIIMELHNPFFCTFIATFLFLFIILKTVKKWSTSKNSITNLPPGPRTLPFIGNIHQIISNSMPHQCFKILAEKYGPLMYLKLGQVPYIIVTSPEIAKEVMKTQDLNFCDRPNLLLPTILTYNATDIAFAPYGDYWRQLRKVCIVELLSLKRVQSFRSIREEVVSKLVKSISTREGSIVNLTENVFSMTYEITSRAVFGKRTKHEQVFKNAMEEIVSLLGGFCIADFYPSVKILLQRVSRAKTRFEKVCRETDRLLQDIINDHRSNYRDEDLVDVLLKFQQDNHLTDDNVKAVIQDLFTAGSETSSGIVLWAISEMVKNPKAMEEAQAEVRRVFDRKGYVDETSLHQLIYLRSVVKETLRLHPVVPLLIPRESRERSRINGYEIPAKTRVAVNVWAIGRDPRYWDEAESFKPERFVNSPLDFRGTDFEFIPFGAGRRICPGIAFALPNVELPLAMLLYHFDWKLQNGMKNEELDMSDSFGFSLRRKNDLCLIPITRRS</sequence>
<evidence type="ECO:0000256" key="5">
    <source>
        <dbReference type="ARBA" id="ARBA00023002"/>
    </source>
</evidence>
<feature type="non-terminal residue" evidence="11">
    <location>
        <position position="499"/>
    </location>
</feature>
<keyword evidence="5 9" id="KW-0560">Oxidoreductase</keyword>
<dbReference type="GO" id="GO:0005506">
    <property type="term" value="F:iron ion binding"/>
    <property type="evidence" value="ECO:0007669"/>
    <property type="project" value="InterPro"/>
</dbReference>
<organism evidence="11 12">
    <name type="scientific">Pisum sativum</name>
    <name type="common">Garden pea</name>
    <name type="synonym">Lathyrus oleraceus</name>
    <dbReference type="NCBI Taxonomy" id="3888"/>
    <lineage>
        <taxon>Eukaryota</taxon>
        <taxon>Viridiplantae</taxon>
        <taxon>Streptophyta</taxon>
        <taxon>Embryophyta</taxon>
        <taxon>Tracheophyta</taxon>
        <taxon>Spermatophyta</taxon>
        <taxon>Magnoliopsida</taxon>
        <taxon>eudicotyledons</taxon>
        <taxon>Gunneridae</taxon>
        <taxon>Pentapetalae</taxon>
        <taxon>rosids</taxon>
        <taxon>fabids</taxon>
        <taxon>Fabales</taxon>
        <taxon>Fabaceae</taxon>
        <taxon>Papilionoideae</taxon>
        <taxon>50 kb inversion clade</taxon>
        <taxon>NPAAA clade</taxon>
        <taxon>Hologalegina</taxon>
        <taxon>IRL clade</taxon>
        <taxon>Fabeae</taxon>
        <taxon>Lathyrus</taxon>
    </lineage>
</organism>
<feature type="binding site" description="axial binding residue" evidence="8">
    <location>
        <position position="440"/>
    </location>
    <ligand>
        <name>heme</name>
        <dbReference type="ChEBI" id="CHEBI:30413"/>
    </ligand>
    <ligandPart>
        <name>Fe</name>
        <dbReference type="ChEBI" id="CHEBI:18248"/>
    </ligandPart>
</feature>
<dbReference type="InterPro" id="IPR001128">
    <property type="entry name" value="Cyt_P450"/>
</dbReference>
<keyword evidence="10" id="KW-1133">Transmembrane helix</keyword>
<evidence type="ECO:0000256" key="7">
    <source>
        <dbReference type="ARBA" id="ARBA00023033"/>
    </source>
</evidence>
<keyword evidence="4 8" id="KW-0479">Metal-binding</keyword>
<dbReference type="CDD" id="cd11072">
    <property type="entry name" value="CYP71-like"/>
    <property type="match status" value="1"/>
</dbReference>
<keyword evidence="7 9" id="KW-0503">Monooxygenase</keyword>
<evidence type="ECO:0000256" key="2">
    <source>
        <dbReference type="ARBA" id="ARBA00010617"/>
    </source>
</evidence>
<reference evidence="11 12" key="1">
    <citation type="journal article" date="2022" name="Nat. Genet.">
        <title>Improved pea reference genome and pan-genome highlight genomic features and evolutionary characteristics.</title>
        <authorList>
            <person name="Yang T."/>
            <person name="Liu R."/>
            <person name="Luo Y."/>
            <person name="Hu S."/>
            <person name="Wang D."/>
            <person name="Wang C."/>
            <person name="Pandey M.K."/>
            <person name="Ge S."/>
            <person name="Xu Q."/>
            <person name="Li N."/>
            <person name="Li G."/>
            <person name="Huang Y."/>
            <person name="Saxena R.K."/>
            <person name="Ji Y."/>
            <person name="Li M."/>
            <person name="Yan X."/>
            <person name="He Y."/>
            <person name="Liu Y."/>
            <person name="Wang X."/>
            <person name="Xiang C."/>
            <person name="Varshney R.K."/>
            <person name="Ding H."/>
            <person name="Gao S."/>
            <person name="Zong X."/>
        </authorList>
    </citation>
    <scope>NUCLEOTIDE SEQUENCE [LARGE SCALE GENOMIC DNA]</scope>
    <source>
        <strain evidence="11 12">cv. Zhongwan 6</strain>
    </source>
</reference>
<dbReference type="Proteomes" id="UP001058974">
    <property type="component" value="Chromosome 2"/>
</dbReference>
<keyword evidence="10" id="KW-0472">Membrane</keyword>
<evidence type="ECO:0000256" key="9">
    <source>
        <dbReference type="RuleBase" id="RU000461"/>
    </source>
</evidence>
<name>A0A9D4Y914_PEA</name>
<dbReference type="GO" id="GO:0020037">
    <property type="term" value="F:heme binding"/>
    <property type="evidence" value="ECO:0007669"/>
    <property type="project" value="InterPro"/>
</dbReference>
<dbReference type="SUPFAM" id="SSF48264">
    <property type="entry name" value="Cytochrome P450"/>
    <property type="match status" value="1"/>
</dbReference>
<keyword evidence="6 8" id="KW-0408">Iron</keyword>
<evidence type="ECO:0000256" key="6">
    <source>
        <dbReference type="ARBA" id="ARBA00023004"/>
    </source>
</evidence>
<evidence type="ECO:0000256" key="1">
    <source>
        <dbReference type="ARBA" id="ARBA00001971"/>
    </source>
</evidence>
<evidence type="ECO:0000313" key="11">
    <source>
        <dbReference type="EMBL" id="KAI5432825.1"/>
    </source>
</evidence>
<comment type="cofactor">
    <cofactor evidence="1 8">
        <name>heme</name>
        <dbReference type="ChEBI" id="CHEBI:30413"/>
    </cofactor>
</comment>
<keyword evidence="12" id="KW-1185">Reference proteome</keyword>
<dbReference type="GO" id="GO:0016705">
    <property type="term" value="F:oxidoreductase activity, acting on paired donors, with incorporation or reduction of molecular oxygen"/>
    <property type="evidence" value="ECO:0007669"/>
    <property type="project" value="InterPro"/>
</dbReference>
<dbReference type="EMBL" id="JAMSHJ010000002">
    <property type="protein sequence ID" value="KAI5432825.1"/>
    <property type="molecule type" value="Genomic_DNA"/>
</dbReference>
<keyword evidence="3 8" id="KW-0349">Heme</keyword>
<evidence type="ECO:0000256" key="4">
    <source>
        <dbReference type="ARBA" id="ARBA00022723"/>
    </source>
</evidence>
<evidence type="ECO:0000256" key="3">
    <source>
        <dbReference type="ARBA" id="ARBA00022617"/>
    </source>
</evidence>
<dbReference type="AlphaFoldDB" id="A0A9D4Y914"/>
<dbReference type="FunFam" id="1.10.630.10:FF:000043">
    <property type="entry name" value="Cytochrome P450 99A2"/>
    <property type="match status" value="1"/>
</dbReference>
<evidence type="ECO:0008006" key="13">
    <source>
        <dbReference type="Google" id="ProtNLM"/>
    </source>
</evidence>
<dbReference type="PRINTS" id="PR00463">
    <property type="entry name" value="EP450I"/>
</dbReference>
<protein>
    <recommendedName>
        <fullName evidence="13">Cytochrome P450</fullName>
    </recommendedName>
</protein>
<evidence type="ECO:0000256" key="8">
    <source>
        <dbReference type="PIRSR" id="PIRSR602401-1"/>
    </source>
</evidence>
<evidence type="ECO:0000313" key="12">
    <source>
        <dbReference type="Proteomes" id="UP001058974"/>
    </source>
</evidence>